<proteinExistence type="predicted"/>
<sequence>MHCANTVRIRDFFEQNKENMCKKGEKVLKGQNQTKPRLENLKTWGHHVMRPCQLLLTQRPPWQARWWESWLADNVAHMQHDHQHMPDMKEKECVVSPCLTRPAVFQPCCRLVAKNS</sequence>
<dbReference type="AlphaFoldDB" id="A0A7S1NAK9"/>
<accession>A0A7S1NAK9</accession>
<gene>
    <name evidence="1" type="ORF">EGYM00392_LOCUS18911</name>
</gene>
<protein>
    <submittedName>
        <fullName evidence="1">Uncharacterized protein</fullName>
    </submittedName>
</protein>
<dbReference type="EMBL" id="HBGA01051373">
    <property type="protein sequence ID" value="CAD9007817.1"/>
    <property type="molecule type" value="Transcribed_RNA"/>
</dbReference>
<organism evidence="1">
    <name type="scientific">Eutreptiella gymnastica</name>
    <dbReference type="NCBI Taxonomy" id="73025"/>
    <lineage>
        <taxon>Eukaryota</taxon>
        <taxon>Discoba</taxon>
        <taxon>Euglenozoa</taxon>
        <taxon>Euglenida</taxon>
        <taxon>Spirocuta</taxon>
        <taxon>Euglenophyceae</taxon>
        <taxon>Eutreptiales</taxon>
        <taxon>Eutreptiaceae</taxon>
        <taxon>Eutreptiella</taxon>
    </lineage>
</organism>
<reference evidence="1" key="1">
    <citation type="submission" date="2021-01" db="EMBL/GenBank/DDBJ databases">
        <authorList>
            <person name="Corre E."/>
            <person name="Pelletier E."/>
            <person name="Niang G."/>
            <person name="Scheremetjew M."/>
            <person name="Finn R."/>
            <person name="Kale V."/>
            <person name="Holt S."/>
            <person name="Cochrane G."/>
            <person name="Meng A."/>
            <person name="Brown T."/>
            <person name="Cohen L."/>
        </authorList>
    </citation>
    <scope>NUCLEOTIDE SEQUENCE</scope>
    <source>
        <strain evidence="1">NIES-381</strain>
    </source>
</reference>
<name>A0A7S1NAK9_9EUGL</name>
<evidence type="ECO:0000313" key="1">
    <source>
        <dbReference type="EMBL" id="CAD9007817.1"/>
    </source>
</evidence>